<protein>
    <submittedName>
        <fullName evidence="2">AMP-binding protein</fullName>
    </submittedName>
</protein>
<dbReference type="EMBL" id="JAFFQI010000042">
    <property type="protein sequence ID" value="MCD0264904.1"/>
    <property type="molecule type" value="Genomic_DNA"/>
</dbReference>
<feature type="non-terminal residue" evidence="2">
    <location>
        <position position="1"/>
    </location>
</feature>
<feature type="non-terminal residue" evidence="2">
    <location>
        <position position="74"/>
    </location>
</feature>
<dbReference type="PANTHER" id="PTHR45527">
    <property type="entry name" value="NONRIBOSOMAL PEPTIDE SYNTHETASE"/>
    <property type="match status" value="1"/>
</dbReference>
<gene>
    <name evidence="1" type="ORF">JWH11_00110</name>
    <name evidence="2" type="ORF">JWH11_00180</name>
</gene>
<dbReference type="Gene3D" id="2.30.38.10">
    <property type="entry name" value="Luciferase, Domain 3"/>
    <property type="match status" value="1"/>
</dbReference>
<keyword evidence="3" id="KW-1185">Reference proteome</keyword>
<dbReference type="EMBL" id="JAFFQI010000026">
    <property type="protein sequence ID" value="MCD0264892.1"/>
    <property type="molecule type" value="Genomic_DNA"/>
</dbReference>
<dbReference type="Proteomes" id="UP001430396">
    <property type="component" value="Unassembled WGS sequence"/>
</dbReference>
<comment type="caution">
    <text evidence="2">The sequence shown here is derived from an EMBL/GenBank/DDBJ whole genome shotgun (WGS) entry which is preliminary data.</text>
</comment>
<dbReference type="InterPro" id="IPR045851">
    <property type="entry name" value="AMP-bd_C_sf"/>
</dbReference>
<organism evidence="2 3">
    <name type="scientific">Xanthomonas melonis</name>
    <dbReference type="NCBI Taxonomy" id="56456"/>
    <lineage>
        <taxon>Bacteria</taxon>
        <taxon>Pseudomonadati</taxon>
        <taxon>Pseudomonadota</taxon>
        <taxon>Gammaproteobacteria</taxon>
        <taxon>Lysobacterales</taxon>
        <taxon>Lysobacteraceae</taxon>
        <taxon>Xanthomonas</taxon>
    </lineage>
</organism>
<proteinExistence type="predicted"/>
<evidence type="ECO:0000313" key="2">
    <source>
        <dbReference type="EMBL" id="MCD0264904.1"/>
    </source>
</evidence>
<dbReference type="Gene3D" id="3.30.300.30">
    <property type="match status" value="1"/>
</dbReference>
<dbReference type="RefSeq" id="WP_230433991.1">
    <property type="nucleotide sequence ID" value="NZ_JAFFQH010000029.1"/>
</dbReference>
<sequence length="74" mass="8415">RGYLNRPELTAERFIADPFSADPQARLYRTGDLARWRADGTLDYVGRNDFQVKIRGFRIELGEIEAQLLACAGI</sequence>
<dbReference type="SUPFAM" id="SSF56801">
    <property type="entry name" value="Acetyl-CoA synthetase-like"/>
    <property type="match status" value="1"/>
</dbReference>
<evidence type="ECO:0000313" key="1">
    <source>
        <dbReference type="EMBL" id="MCD0264892.1"/>
    </source>
</evidence>
<dbReference type="PANTHER" id="PTHR45527:SF14">
    <property type="entry name" value="PLIPASTATIN SYNTHASE SUBUNIT B"/>
    <property type="match status" value="1"/>
</dbReference>
<name>A0ABS8NR26_9XANT</name>
<accession>A0ABS8NR26</accession>
<evidence type="ECO:0000313" key="3">
    <source>
        <dbReference type="Proteomes" id="UP001430396"/>
    </source>
</evidence>
<reference evidence="2" key="1">
    <citation type="submission" date="2021-02" db="EMBL/GenBank/DDBJ databases">
        <title>Copper resistance gene diversity in local Xanthomonas species at agrochemical polluted sites in Trinidad, Trinidad and Tobago.</title>
        <authorList>
            <person name="Ramnarine S.D.B.J."/>
            <person name="Ramsubhag A."/>
            <person name="Jayaraman J."/>
        </authorList>
    </citation>
    <scope>NUCLEOTIDE SEQUENCE</scope>
    <source>
        <strain evidence="2">CaNP6A</strain>
    </source>
</reference>